<sequence length="118" mass="13114">MKSKPIKISRDKKGNVRLALGREETILNADNLVELASACIALRSQIEPSMIADMEAPGNGATHETGMKWRVIKNDKPGIEIQIGHPGFGWFTLHLNPEQSDFFLKSYIGHTNSNQPMN</sequence>
<dbReference type="EMBL" id="AP023326">
    <property type="protein sequence ID" value="BCI68050.1"/>
    <property type="molecule type" value="Genomic_DNA"/>
</dbReference>
<evidence type="ECO:0000313" key="2">
    <source>
        <dbReference type="Proteomes" id="UP000515220"/>
    </source>
</evidence>
<evidence type="ECO:0000313" key="1">
    <source>
        <dbReference type="EMBL" id="BCI68050.1"/>
    </source>
</evidence>
<gene>
    <name evidence="1" type="ORF">AAJCM20276_26740</name>
</gene>
<reference evidence="1 2" key="1">
    <citation type="submission" date="2020-07" db="EMBL/GenBank/DDBJ databases">
        <title>Complete Genome Sequence of an acetic acid bacterium, Acetobacter aceti JCM20276.</title>
        <authorList>
            <person name="Hirose Y."/>
            <person name="Mihara H."/>
        </authorList>
    </citation>
    <scope>NUCLEOTIDE SEQUENCE [LARGE SCALE GENOMIC DNA]</scope>
    <source>
        <strain evidence="1 2">JCM20276</strain>
    </source>
</reference>
<accession>A0A6S6PLX4</accession>
<organism evidence="1 2">
    <name type="scientific">Acetobacter aceti</name>
    <dbReference type="NCBI Taxonomy" id="435"/>
    <lineage>
        <taxon>Bacteria</taxon>
        <taxon>Pseudomonadati</taxon>
        <taxon>Pseudomonadota</taxon>
        <taxon>Alphaproteobacteria</taxon>
        <taxon>Acetobacterales</taxon>
        <taxon>Acetobacteraceae</taxon>
        <taxon>Acetobacter</taxon>
        <taxon>Acetobacter subgen. Acetobacter</taxon>
    </lineage>
</organism>
<dbReference type="Proteomes" id="UP000515220">
    <property type="component" value="Chromosome"/>
</dbReference>
<dbReference type="RefSeq" id="WP_099347912.1">
    <property type="nucleotide sequence ID" value="NZ_AP023326.1"/>
</dbReference>
<proteinExistence type="predicted"/>
<name>A0A6S6PLX4_ACEAC</name>
<protein>
    <submittedName>
        <fullName evidence="1">Uncharacterized protein</fullName>
    </submittedName>
</protein>
<dbReference type="AlphaFoldDB" id="A0A6S6PLX4"/>